<keyword evidence="3" id="KW-1185">Reference proteome</keyword>
<feature type="transmembrane region" description="Helical" evidence="1">
    <location>
        <begin position="70"/>
        <end position="91"/>
    </location>
</feature>
<sequence length="211" mass="23502">MALNTTNAMIRTRLIVLFLTTAWLALAGLSSAISHFANILQDRVKSDLANANASVLDITFENLMKDVLEGMVVVALLSAMFAIFGSILVIYPSQLQENCAYGLDYGCIQVVLSLVVVCAGSYFASRVHGYQTSFEYFDRADQFPYYKIMYYGAVGEAAFGSLVVFIALAWVFVPEWARSLAKGPSRPKSQRGLSKYFSRLWLREGMRQETL</sequence>
<protein>
    <submittedName>
        <fullName evidence="2">Uncharacterized protein</fullName>
    </submittedName>
</protein>
<gene>
    <name evidence="2" type="ORF">N7476_004785</name>
</gene>
<dbReference type="EMBL" id="JAPZBO010000004">
    <property type="protein sequence ID" value="KAJ5318365.1"/>
    <property type="molecule type" value="Genomic_DNA"/>
</dbReference>
<feature type="transmembrane region" description="Helical" evidence="1">
    <location>
        <begin position="103"/>
        <end position="124"/>
    </location>
</feature>
<reference evidence="2" key="2">
    <citation type="journal article" date="2023" name="IMA Fungus">
        <title>Comparative genomic study of the Penicillium genus elucidates a diverse pangenome and 15 lateral gene transfer events.</title>
        <authorList>
            <person name="Petersen C."/>
            <person name="Sorensen T."/>
            <person name="Nielsen M.R."/>
            <person name="Sondergaard T.E."/>
            <person name="Sorensen J.L."/>
            <person name="Fitzpatrick D.A."/>
            <person name="Frisvad J.C."/>
            <person name="Nielsen K.L."/>
        </authorList>
    </citation>
    <scope>NUCLEOTIDE SEQUENCE</scope>
    <source>
        <strain evidence="2">IBT 21472</strain>
    </source>
</reference>
<reference evidence="2" key="1">
    <citation type="submission" date="2022-12" db="EMBL/GenBank/DDBJ databases">
        <authorList>
            <person name="Petersen C."/>
        </authorList>
    </citation>
    <scope>NUCLEOTIDE SEQUENCE</scope>
    <source>
        <strain evidence="2">IBT 21472</strain>
    </source>
</reference>
<accession>A0A9W9Q015</accession>
<feature type="transmembrane region" description="Helical" evidence="1">
    <location>
        <begin position="148"/>
        <end position="173"/>
    </location>
</feature>
<evidence type="ECO:0000313" key="2">
    <source>
        <dbReference type="EMBL" id="KAJ5318365.1"/>
    </source>
</evidence>
<organism evidence="2 3">
    <name type="scientific">Penicillium atrosanguineum</name>
    <dbReference type="NCBI Taxonomy" id="1132637"/>
    <lineage>
        <taxon>Eukaryota</taxon>
        <taxon>Fungi</taxon>
        <taxon>Dikarya</taxon>
        <taxon>Ascomycota</taxon>
        <taxon>Pezizomycotina</taxon>
        <taxon>Eurotiomycetes</taxon>
        <taxon>Eurotiomycetidae</taxon>
        <taxon>Eurotiales</taxon>
        <taxon>Aspergillaceae</taxon>
        <taxon>Penicillium</taxon>
    </lineage>
</organism>
<dbReference type="Proteomes" id="UP001147746">
    <property type="component" value="Unassembled WGS sequence"/>
</dbReference>
<keyword evidence="1" id="KW-0812">Transmembrane</keyword>
<dbReference type="AlphaFoldDB" id="A0A9W9Q015"/>
<comment type="caution">
    <text evidence="2">The sequence shown here is derived from an EMBL/GenBank/DDBJ whole genome shotgun (WGS) entry which is preliminary data.</text>
</comment>
<name>A0A9W9Q015_9EURO</name>
<evidence type="ECO:0000256" key="1">
    <source>
        <dbReference type="SAM" id="Phobius"/>
    </source>
</evidence>
<evidence type="ECO:0000313" key="3">
    <source>
        <dbReference type="Proteomes" id="UP001147746"/>
    </source>
</evidence>
<keyword evidence="1" id="KW-0472">Membrane</keyword>
<proteinExistence type="predicted"/>
<keyword evidence="1" id="KW-1133">Transmembrane helix</keyword>